<keyword evidence="1" id="KW-0862">Zinc</keyword>
<dbReference type="EMBL" id="KZ679263">
    <property type="protein sequence ID" value="PTB40211.1"/>
    <property type="molecule type" value="Genomic_DNA"/>
</dbReference>
<name>A0A2T3Z5W3_TRIA4</name>
<feature type="compositionally biased region" description="Acidic residues" evidence="2">
    <location>
        <begin position="423"/>
        <end position="448"/>
    </location>
</feature>
<dbReference type="InterPro" id="IPR000845">
    <property type="entry name" value="Nucleoside_phosphorylase_d"/>
</dbReference>
<evidence type="ECO:0000259" key="3">
    <source>
        <dbReference type="PROSITE" id="PS50157"/>
    </source>
</evidence>
<evidence type="ECO:0000313" key="5">
    <source>
        <dbReference type="Proteomes" id="UP000240493"/>
    </source>
</evidence>
<evidence type="ECO:0000313" key="4">
    <source>
        <dbReference type="EMBL" id="PTB40211.1"/>
    </source>
</evidence>
<accession>A0A2T3Z5W3</accession>
<dbReference type="SUPFAM" id="SSF53167">
    <property type="entry name" value="Purine and uridine phosphorylases"/>
    <property type="match status" value="1"/>
</dbReference>
<sequence length="832" mass="93432">MDSTIRDKVLYCSKLFEQAPVESFEVQDARKRFVEWYTNIAAHRVGTASLDERLRDAPDIRAGILRFLDILVTAFKYHSRKSPDSSKSSKRNQPLDILVDKAASSKPSSLMHKVVESLIRISIAIRTPASVDRYAKAEKVNVDHFYPTDKGHIDELFPKAVPILRERLLRAVLSRRRFLQYTQEHKEKLAMEAPFQQDEKRDETLLAEEKSEFADTVATPFSPDILIDDITPIGVSDSASDGAASDVSDSSSIRSDMSARVPPMPPMGQEGKPFECPCCFLMIEAKNRGKWKRHVFSDMRPYVCTFTDCKEPDRLFSSRHDWYSHELAFHRRTWVCISGCLRQFTSESAYETHLRATHEEFEDTAQAEKHGAHSRQLPEPKVPTCPICGDEIRYPELIRTHIGRHQAQLGLWPLRSMRYFDDEDDEEVDEEDEENCAEVNDEEDEDGQVEQQEGEGIKVEEDVYGQGQRREEDGTKPSQDTATVVRKELAEQQEQAGSDSPPPGSTEAEPVFSYSDYTVGWICPLPIELTAAIACLDVRHEDMPNIPGDDHNYCFGQISGHNIVIGVLPMGDHGPTPAALLAANMTRSFPQIRFIVLVGIGGGVPLGNHDVRLGDVVVSYPSDTHGGVMQFDMGKRLQDGAFQRTRHLNSPPRALLVAVASLETESELRGHGLKHDIQSILAKNPQLRNHYSRPDSSSDRLYLPSYIHASDGPCELDCDAKYEIARRKLDEDDDSPAVHYGLIASGHLRVKDAGFRDQLAQEKGVICFEMEAAGVMNSFPCIVIRGICDYCDSHGNQQWHGYAALSAAVYARALLRKISLTDDALKSSNFRR</sequence>
<dbReference type="InterPro" id="IPR035994">
    <property type="entry name" value="Nucleoside_phosphorylase_sf"/>
</dbReference>
<dbReference type="GO" id="GO:0009116">
    <property type="term" value="P:nucleoside metabolic process"/>
    <property type="evidence" value="ECO:0007669"/>
    <property type="project" value="InterPro"/>
</dbReference>
<dbReference type="PANTHER" id="PTHR46082:SF11">
    <property type="entry name" value="AAA+ ATPASE DOMAIN-CONTAINING PROTEIN-RELATED"/>
    <property type="match status" value="1"/>
</dbReference>
<dbReference type="AlphaFoldDB" id="A0A2T3Z5W3"/>
<dbReference type="OrthoDB" id="6133115at2759"/>
<dbReference type="GO" id="GO:0003824">
    <property type="term" value="F:catalytic activity"/>
    <property type="evidence" value="ECO:0007669"/>
    <property type="project" value="InterPro"/>
</dbReference>
<evidence type="ECO:0000256" key="2">
    <source>
        <dbReference type="SAM" id="MobiDB-lite"/>
    </source>
</evidence>
<gene>
    <name evidence="4" type="ORF">M441DRAFT_70038</name>
</gene>
<dbReference type="PROSITE" id="PS00028">
    <property type="entry name" value="ZINC_FINGER_C2H2_1"/>
    <property type="match status" value="1"/>
</dbReference>
<protein>
    <recommendedName>
        <fullName evidence="3">C2H2-type domain-containing protein</fullName>
    </recommendedName>
</protein>
<feature type="domain" description="C2H2-type" evidence="3">
    <location>
        <begin position="334"/>
        <end position="363"/>
    </location>
</feature>
<keyword evidence="1" id="KW-0479">Metal-binding</keyword>
<keyword evidence="1" id="KW-0863">Zinc-finger</keyword>
<dbReference type="Pfam" id="PF01048">
    <property type="entry name" value="PNP_UDP_1"/>
    <property type="match status" value="1"/>
</dbReference>
<feature type="region of interest" description="Disordered" evidence="2">
    <location>
        <begin position="237"/>
        <end position="258"/>
    </location>
</feature>
<dbReference type="Proteomes" id="UP000240493">
    <property type="component" value="Unassembled WGS sequence"/>
</dbReference>
<organism evidence="4 5">
    <name type="scientific">Trichoderma asperellum (strain ATCC 204424 / CBS 433.97 / NBRC 101777)</name>
    <dbReference type="NCBI Taxonomy" id="1042311"/>
    <lineage>
        <taxon>Eukaryota</taxon>
        <taxon>Fungi</taxon>
        <taxon>Dikarya</taxon>
        <taxon>Ascomycota</taxon>
        <taxon>Pezizomycotina</taxon>
        <taxon>Sordariomycetes</taxon>
        <taxon>Hypocreomycetidae</taxon>
        <taxon>Hypocreales</taxon>
        <taxon>Hypocreaceae</taxon>
        <taxon>Trichoderma</taxon>
    </lineage>
</organism>
<dbReference type="PANTHER" id="PTHR46082">
    <property type="entry name" value="ATP/GTP-BINDING PROTEIN-RELATED"/>
    <property type="match status" value="1"/>
</dbReference>
<dbReference type="InterPro" id="IPR053137">
    <property type="entry name" value="NLR-like"/>
</dbReference>
<dbReference type="Pfam" id="PF26082">
    <property type="entry name" value="zf-C2H2_AcuF"/>
    <property type="match status" value="1"/>
</dbReference>
<dbReference type="InterPro" id="IPR058925">
    <property type="entry name" value="zf-C2H2_AcuF"/>
</dbReference>
<reference evidence="4 5" key="1">
    <citation type="submission" date="2016-07" db="EMBL/GenBank/DDBJ databases">
        <title>Multiple horizontal gene transfer events from other fungi enriched the ability of initially mycotrophic Trichoderma (Ascomycota) to feed on dead plant biomass.</title>
        <authorList>
            <consortium name="DOE Joint Genome Institute"/>
            <person name="Aerts A."/>
            <person name="Atanasova L."/>
            <person name="Chenthamara K."/>
            <person name="Zhang J."/>
            <person name="Grujic M."/>
            <person name="Henrissat B."/>
            <person name="Kuo A."/>
            <person name="Salamov A."/>
            <person name="Lipzen A."/>
            <person name="Labutti K."/>
            <person name="Barry K."/>
            <person name="Miao Y."/>
            <person name="Rahimi M.J."/>
            <person name="Shen Q."/>
            <person name="Grigoriev I.V."/>
            <person name="Kubicek C.P."/>
            <person name="Druzhinina I.S."/>
        </authorList>
    </citation>
    <scope>NUCLEOTIDE SEQUENCE [LARGE SCALE GENOMIC DNA]</scope>
    <source>
        <strain evidence="4 5">CBS 433.97</strain>
    </source>
</reference>
<dbReference type="SMART" id="SM00355">
    <property type="entry name" value="ZnF_C2H2"/>
    <property type="match status" value="3"/>
</dbReference>
<proteinExistence type="predicted"/>
<dbReference type="InterPro" id="IPR013087">
    <property type="entry name" value="Znf_C2H2_type"/>
</dbReference>
<dbReference type="STRING" id="1042311.A0A2T3Z5W3"/>
<evidence type="ECO:0000256" key="1">
    <source>
        <dbReference type="PROSITE-ProRule" id="PRU00042"/>
    </source>
</evidence>
<dbReference type="Gene3D" id="3.40.50.1580">
    <property type="entry name" value="Nucleoside phosphorylase domain"/>
    <property type="match status" value="1"/>
</dbReference>
<dbReference type="PROSITE" id="PS50157">
    <property type="entry name" value="ZINC_FINGER_C2H2_2"/>
    <property type="match status" value="1"/>
</dbReference>
<feature type="region of interest" description="Disordered" evidence="2">
    <location>
        <begin position="423"/>
        <end position="510"/>
    </location>
</feature>
<keyword evidence="5" id="KW-1185">Reference proteome</keyword>
<dbReference type="GO" id="GO:0008270">
    <property type="term" value="F:zinc ion binding"/>
    <property type="evidence" value="ECO:0007669"/>
    <property type="project" value="UniProtKB-KW"/>
</dbReference>